<reference evidence="3 4" key="1">
    <citation type="submission" date="2020-11" db="EMBL/GenBank/DDBJ databases">
        <authorList>
            <person name="Wallbank WR R."/>
            <person name="Pardo Diaz C."/>
            <person name="Kozak K."/>
            <person name="Martin S."/>
            <person name="Jiggins C."/>
            <person name="Moest M."/>
            <person name="Warren A I."/>
            <person name="Generalovic N T."/>
            <person name="Byers J.R.P. K."/>
            <person name="Montejo-Kovacevich G."/>
            <person name="Yen C E."/>
        </authorList>
    </citation>
    <scope>NUCLEOTIDE SEQUENCE [LARGE SCALE GENOMIC DNA]</scope>
</reference>
<sequence length="1184" mass="137036">MLDENFGQLSYLGPSRDRLVSKSTHSMHAPSKIEGNDINAAHQWREATIEDLPFIKNLVDDEVREFFGDVYLASLIELCPHSVVIEDVSRQIVGFLCLNNYPNISALSPEVWTDWMKHHYKLTELQYQNTLFVHYIVWKNTLRSDCLHAYLEDLFLNCVKLEYVCLVAPANDAGISFVKNSFIKMLFSRALPFGSFIPMKTQSLHICFRSSLVAKMKIRRALCVSPEDNDDLVEILDATAPKLRNYYGDFYIAEIVTKHEPNRSIIVAEINNQTVGMMCLNTNVDLEKLNQNFQLIPFHALRKYRFNMAFDEMEVREIVARESQVFFAGMNNADDEDDEMTFTVDTQYTVPSQTTQGSQIETEITKDERSNTNLKKSIPESEEAACTLDIEVMAEWQDVLKTLADRDAYYQEFTRQVKLPQTDPNVMAIELFGISAEVDERSAIDLLKAAFDTYRDRDYCLLTIPTTAYLPSFLNYFTKVIPRSECSFPDNLYLIHKNNLSGVLSVSYINKSSLADIYNLICYGGESQIAPASQILDMCTDFLSNPICVYDILMVRSEGTIVGIIILKPATTVDHMRRNYSLDAYENFDIASSPASYGQIIYSYISPLFVSCATFIFKEIFRITSYTSVHYSIRSESKYVDFYNSLLPTMFPIKPRRILVLPDIETFDDIEPDPKAFAETGTSAIYYTNLRLCAFKRKQIDARLVVIGFGLTSKAFLETLIYRYSASESQHLRFTNLTCICPAGILEANMTYVSNYAKLSSPDRLFPSDYLRQLEMRAWVNFVPGYMSRIDRKNKYVILDSKERVPYDKLFLFCGVQFDVPVEVYSEKTPYNLVLINKSLHGKMVNYRIRSLIKNSGYKIIVYGCLPKTFAGVNYLLNAGVKGKDIYLIVQPLETHEGHNIQTFDDDFVESVVYRELSKANVNVYRNFKFVMWKIDKEANVIKDITFESRFECIKLPCALFISYNRKVVNRITVRGFQLPNFLERSLDQYGMDLITGGSAILDDRLASKWNIVEEQLSAERDYCRIYIDKHGFVKTIVCLSRKPFKVQNMIRMYGMHEKLLNNMKCKYLNGEITDFFEFFSGRWSHILHHDRFGKLQEINERIYRYNLDGNTNWLTEYLQLETMGHKRELSSKTREALINYYQSDEFAVRIQRNLLNFINEYKETLFMYATPEILAKEYGNLQN</sequence>
<evidence type="ECO:0000259" key="2">
    <source>
        <dbReference type="Pfam" id="PF23150"/>
    </source>
</evidence>
<evidence type="ECO:0000313" key="4">
    <source>
        <dbReference type="Proteomes" id="UP000594454"/>
    </source>
</evidence>
<dbReference type="PANTHER" id="PTHR21178">
    <property type="entry name" value="CILIA- AND FLAGELLA-ASSOCIATED PROTEIN 61"/>
    <property type="match status" value="1"/>
</dbReference>
<dbReference type="Proteomes" id="UP000594454">
    <property type="component" value="Chromosome 1"/>
</dbReference>
<dbReference type="EMBL" id="LR899009">
    <property type="protein sequence ID" value="CAD7078044.1"/>
    <property type="molecule type" value="Genomic_DNA"/>
</dbReference>
<keyword evidence="4" id="KW-1185">Reference proteome</keyword>
<dbReference type="InterPro" id="IPR032151">
    <property type="entry name" value="CFAP61_N"/>
</dbReference>
<dbReference type="FunCoup" id="A0A7R8YQ49">
    <property type="interactions" value="2"/>
</dbReference>
<dbReference type="Pfam" id="PF23150">
    <property type="entry name" value="CFAP61_dimer"/>
    <property type="match status" value="1"/>
</dbReference>
<dbReference type="AlphaFoldDB" id="A0A7R8YQ49"/>
<dbReference type="PANTHER" id="PTHR21178:SF8">
    <property type="entry name" value="CILIA- AND FLAGELLA-ASSOCIATED PROTEIN 61"/>
    <property type="match status" value="1"/>
</dbReference>
<protein>
    <recommendedName>
        <fullName evidence="5">Cilia- and flagella-associated protein 61 N-terminal domain-containing protein</fullName>
    </recommendedName>
</protein>
<gene>
    <name evidence="3" type="ORF">HERILL_LOCUS1337</name>
</gene>
<evidence type="ECO:0000259" key="1">
    <source>
        <dbReference type="Pfam" id="PF16092"/>
    </source>
</evidence>
<evidence type="ECO:0008006" key="5">
    <source>
        <dbReference type="Google" id="ProtNLM"/>
    </source>
</evidence>
<dbReference type="InterPro" id="IPR056299">
    <property type="entry name" value="CFAP61_dimer"/>
</dbReference>
<dbReference type="Pfam" id="PF16092">
    <property type="entry name" value="CFAP61_N"/>
    <property type="match status" value="1"/>
</dbReference>
<evidence type="ECO:0000313" key="3">
    <source>
        <dbReference type="EMBL" id="CAD7078044.1"/>
    </source>
</evidence>
<dbReference type="InParanoid" id="A0A7R8YQ49"/>
<feature type="domain" description="CFAP61 dimerisation" evidence="2">
    <location>
        <begin position="1012"/>
        <end position="1087"/>
    </location>
</feature>
<organism evidence="3 4">
    <name type="scientific">Hermetia illucens</name>
    <name type="common">Black soldier fly</name>
    <dbReference type="NCBI Taxonomy" id="343691"/>
    <lineage>
        <taxon>Eukaryota</taxon>
        <taxon>Metazoa</taxon>
        <taxon>Ecdysozoa</taxon>
        <taxon>Arthropoda</taxon>
        <taxon>Hexapoda</taxon>
        <taxon>Insecta</taxon>
        <taxon>Pterygota</taxon>
        <taxon>Neoptera</taxon>
        <taxon>Endopterygota</taxon>
        <taxon>Diptera</taxon>
        <taxon>Brachycera</taxon>
        <taxon>Stratiomyomorpha</taxon>
        <taxon>Stratiomyidae</taxon>
        <taxon>Hermetiinae</taxon>
        <taxon>Hermetia</taxon>
    </lineage>
</organism>
<feature type="domain" description="Cilia- and flagella-associated protein 61 N-terminal" evidence="1">
    <location>
        <begin position="43"/>
        <end position="303"/>
    </location>
</feature>
<accession>A0A7R8YQ49</accession>
<dbReference type="OrthoDB" id="382863at2759"/>
<name>A0A7R8YQ49_HERIL</name>
<proteinExistence type="predicted"/>
<dbReference type="InterPro" id="IPR038884">
    <property type="entry name" value="CFAP61"/>
</dbReference>